<reference evidence="1 2" key="1">
    <citation type="journal article" date="2014" name="Genome Biol. Evol.">
        <title>The genome of the myxosporean Thelohanellus kitauei shows adaptations to nutrient acquisition within its fish host.</title>
        <authorList>
            <person name="Yang Y."/>
            <person name="Xiong J."/>
            <person name="Zhou Z."/>
            <person name="Huo F."/>
            <person name="Miao W."/>
            <person name="Ran C."/>
            <person name="Liu Y."/>
            <person name="Zhang J."/>
            <person name="Feng J."/>
            <person name="Wang M."/>
            <person name="Wang M."/>
            <person name="Wang L."/>
            <person name="Yao B."/>
        </authorList>
    </citation>
    <scope>NUCLEOTIDE SEQUENCE [LARGE SCALE GENOMIC DNA]</scope>
    <source>
        <strain evidence="1">Wuqing</strain>
    </source>
</reference>
<protein>
    <submittedName>
        <fullName evidence="1">Uncharacterized protein</fullName>
    </submittedName>
</protein>
<accession>A0A0C2N7J9</accession>
<comment type="caution">
    <text evidence="1">The sequence shown here is derived from an EMBL/GenBank/DDBJ whole genome shotgun (WGS) entry which is preliminary data.</text>
</comment>
<dbReference type="Proteomes" id="UP000031668">
    <property type="component" value="Unassembled WGS sequence"/>
</dbReference>
<gene>
    <name evidence="1" type="ORF">RF11_15698</name>
</gene>
<proteinExistence type="predicted"/>
<name>A0A0C2N7J9_THEKT</name>
<keyword evidence="2" id="KW-1185">Reference proteome</keyword>
<dbReference type="EMBL" id="JWZT01002253">
    <property type="protein sequence ID" value="KII69917.1"/>
    <property type="molecule type" value="Genomic_DNA"/>
</dbReference>
<sequence length="187" mass="21614">MDTRVCTKAISRPHLLTPLSHHVMYCGVSTNLSESHSNKKLSLSERIDELNLWIEKKLIRQSQDIMAFILAKFHNNTNPYRKANEHAMQKMLKKHFCVGFPMPEIASCQSVVSANGECEKTSTRFKCKILIEPIDRWNDEWKGTIFNSKRCTTYSLRTTKQKTFYTDETGLNWRAIPGELSRSKTAK</sequence>
<evidence type="ECO:0000313" key="1">
    <source>
        <dbReference type="EMBL" id="KII69917.1"/>
    </source>
</evidence>
<dbReference type="AlphaFoldDB" id="A0A0C2N7J9"/>
<evidence type="ECO:0000313" key="2">
    <source>
        <dbReference type="Proteomes" id="UP000031668"/>
    </source>
</evidence>
<organism evidence="1 2">
    <name type="scientific">Thelohanellus kitauei</name>
    <name type="common">Myxosporean</name>
    <dbReference type="NCBI Taxonomy" id="669202"/>
    <lineage>
        <taxon>Eukaryota</taxon>
        <taxon>Metazoa</taxon>
        <taxon>Cnidaria</taxon>
        <taxon>Myxozoa</taxon>
        <taxon>Myxosporea</taxon>
        <taxon>Bivalvulida</taxon>
        <taxon>Platysporina</taxon>
        <taxon>Myxobolidae</taxon>
        <taxon>Thelohanellus</taxon>
    </lineage>
</organism>